<feature type="compositionally biased region" description="Acidic residues" evidence="2">
    <location>
        <begin position="168"/>
        <end position="181"/>
    </location>
</feature>
<comment type="caution">
    <text evidence="4">The sequence shown here is derived from an EMBL/GenBank/DDBJ whole genome shotgun (WGS) entry which is preliminary data.</text>
</comment>
<evidence type="ECO:0000313" key="4">
    <source>
        <dbReference type="EMBL" id="CAI5723046.1"/>
    </source>
</evidence>
<dbReference type="PANTHER" id="PTHR23308">
    <property type="entry name" value="NUCLEAR INHIBITOR OF PROTEIN PHOSPHATASE-1"/>
    <property type="match status" value="1"/>
</dbReference>
<name>A0AAV0TP86_HYABA</name>
<dbReference type="InterPro" id="IPR008984">
    <property type="entry name" value="SMAD_FHA_dom_sf"/>
</dbReference>
<accession>A0AAV0TP86</accession>
<feature type="region of interest" description="Disordered" evidence="2">
    <location>
        <begin position="522"/>
        <end position="608"/>
    </location>
</feature>
<organism evidence="4 5">
    <name type="scientific">Hyaloperonospora brassicae</name>
    <name type="common">Brassica downy mildew</name>
    <name type="synonym">Peronospora brassicae</name>
    <dbReference type="NCBI Taxonomy" id="162125"/>
    <lineage>
        <taxon>Eukaryota</taxon>
        <taxon>Sar</taxon>
        <taxon>Stramenopiles</taxon>
        <taxon>Oomycota</taxon>
        <taxon>Peronosporomycetes</taxon>
        <taxon>Peronosporales</taxon>
        <taxon>Peronosporaceae</taxon>
        <taxon>Hyaloperonospora</taxon>
    </lineage>
</organism>
<feature type="compositionally biased region" description="Basic and acidic residues" evidence="2">
    <location>
        <begin position="182"/>
        <end position="201"/>
    </location>
</feature>
<feature type="coiled-coil region" evidence="1">
    <location>
        <begin position="362"/>
        <end position="389"/>
    </location>
</feature>
<evidence type="ECO:0000259" key="3">
    <source>
        <dbReference type="PROSITE" id="PS50006"/>
    </source>
</evidence>
<evidence type="ECO:0000313" key="5">
    <source>
        <dbReference type="Proteomes" id="UP001162031"/>
    </source>
</evidence>
<dbReference type="Proteomes" id="UP001162031">
    <property type="component" value="Unassembled WGS sequence"/>
</dbReference>
<dbReference type="Pfam" id="PF00498">
    <property type="entry name" value="FHA"/>
    <property type="match status" value="1"/>
</dbReference>
<feature type="compositionally biased region" description="Basic and acidic residues" evidence="2">
    <location>
        <begin position="144"/>
        <end position="153"/>
    </location>
</feature>
<evidence type="ECO:0000256" key="1">
    <source>
        <dbReference type="SAM" id="Coils"/>
    </source>
</evidence>
<feature type="compositionally biased region" description="Basic and acidic residues" evidence="2">
    <location>
        <begin position="598"/>
        <end position="608"/>
    </location>
</feature>
<feature type="region of interest" description="Disordered" evidence="2">
    <location>
        <begin position="280"/>
        <end position="305"/>
    </location>
</feature>
<sequence>MTHYSPPDWSATGRNVFNLSLEVIKSGVTVDSLPLCQQETRSYVVIGRMATVCDVTLAHPSISRVHAVLQFDDQGALFLYDTSSTHGCYVNKRRVDAEDFVRVHIGDVIGFGESTRLYVVCGPKELLPPEYESLNLTKLREKLDKKQRMREESETLEDNGVSWGLKEDAEDEEEAESDDEADATKTREGLPDYLRNLKEDDQPYTSSVGPSQIHEKDQRLYQQLQTRIRKMENLKLERSRILAKQNQLNGLSEGQQNTLDRNEQRIDVLMKQIDDLEGRIHAKNDQRGKSGGTNGTAARKKRNMNEELYGYSSDEDDFYDRTKANQQKITARKRNVIDSVVTGDATTAATLARSTESEVLTEDSIRANVKKLEAELAKVQDELTAVSTVAAEERRATHGDSKCQAGRDTLESFMAATTTQMHKSKVDALAARKEEVEMELKRQRQLLVVATPALAAIPISKSYDTSSIDDDESGLPAPSSEENSSAHEFACAERAVELDAAKTQEAAPERTSAAAEIQALASANPSTQPLASQKTKPVTQETDVTPVASKRRRIVGPARVPPPQSKLKTSDEHPGGDPSVLEGGDQVWVPPTNQTGDGRTKLNDKYGY</sequence>
<proteinExistence type="predicted"/>
<feature type="region of interest" description="Disordered" evidence="2">
    <location>
        <begin position="144"/>
        <end position="218"/>
    </location>
</feature>
<feature type="region of interest" description="Disordered" evidence="2">
    <location>
        <begin position="463"/>
        <end position="487"/>
    </location>
</feature>
<protein>
    <recommendedName>
        <fullName evidence="3">FHA domain-containing protein</fullName>
    </recommendedName>
</protein>
<feature type="domain" description="FHA" evidence="3">
    <location>
        <begin position="44"/>
        <end position="95"/>
    </location>
</feature>
<dbReference type="Gene3D" id="2.60.200.20">
    <property type="match status" value="1"/>
</dbReference>
<dbReference type="EMBL" id="CANTFL010000470">
    <property type="protein sequence ID" value="CAI5723046.1"/>
    <property type="molecule type" value="Genomic_DNA"/>
</dbReference>
<evidence type="ECO:0000256" key="2">
    <source>
        <dbReference type="SAM" id="MobiDB-lite"/>
    </source>
</evidence>
<keyword evidence="5" id="KW-1185">Reference proteome</keyword>
<dbReference type="AlphaFoldDB" id="A0AAV0TP86"/>
<dbReference type="SMART" id="SM00240">
    <property type="entry name" value="FHA"/>
    <property type="match status" value="1"/>
</dbReference>
<dbReference type="InterPro" id="IPR000253">
    <property type="entry name" value="FHA_dom"/>
</dbReference>
<keyword evidence="1" id="KW-0175">Coiled coil</keyword>
<gene>
    <name evidence="4" type="ORF">HBR001_LOCUS3017</name>
</gene>
<dbReference type="InterPro" id="IPR050923">
    <property type="entry name" value="Cell_Proc_Reg/RNA_Proc"/>
</dbReference>
<dbReference type="SUPFAM" id="SSF49879">
    <property type="entry name" value="SMAD/FHA domain"/>
    <property type="match status" value="1"/>
</dbReference>
<feature type="compositionally biased region" description="Polar residues" evidence="2">
    <location>
        <begin position="524"/>
        <end position="543"/>
    </location>
</feature>
<dbReference type="PROSITE" id="PS50006">
    <property type="entry name" value="FHA_DOMAIN"/>
    <property type="match status" value="1"/>
</dbReference>
<reference evidence="4" key="1">
    <citation type="submission" date="2022-12" db="EMBL/GenBank/DDBJ databases">
        <authorList>
            <person name="Webb A."/>
        </authorList>
    </citation>
    <scope>NUCLEOTIDE SEQUENCE</scope>
    <source>
        <strain evidence="4">Hp1</strain>
    </source>
</reference>